<dbReference type="InterPro" id="IPR052737">
    <property type="entry name" value="Omega-amidase_YafV"/>
</dbReference>
<organism evidence="7 8">
    <name type="scientific">Povalibacter uvarum</name>
    <dbReference type="NCBI Taxonomy" id="732238"/>
    <lineage>
        <taxon>Bacteria</taxon>
        <taxon>Pseudomonadati</taxon>
        <taxon>Pseudomonadota</taxon>
        <taxon>Gammaproteobacteria</taxon>
        <taxon>Steroidobacterales</taxon>
        <taxon>Steroidobacteraceae</taxon>
        <taxon>Povalibacter</taxon>
    </lineage>
</organism>
<evidence type="ECO:0000313" key="8">
    <source>
        <dbReference type="Proteomes" id="UP000588068"/>
    </source>
</evidence>
<comment type="caution">
    <text evidence="7">The sequence shown here is derived from an EMBL/GenBank/DDBJ whole genome shotgun (WGS) entry which is preliminary data.</text>
</comment>
<sequence length="261" mass="29213">MTPAALKVSLIQTDLAWHDAAANRDRFDHLLAPLAGQTDLVVLPEMFSTGFTMAAAQVAEPVEGPTTQWMRTLSKGLDAVVTGSIVTQDGDHYFNRLIWMRPDGSHATYDKRHLFRMALEHKHYASGSKQLLVDLNGWRICPLVCYDLRFPVWSRHSATHAYDVLLYVANWPERRRYAWQTLLKARAIENLSYCIGVNRVGTDGLDVSYTGDSAALDFMGQPLIPDLAGEAVQTVTLDYTALKAFRAKFPAHMDADEFGLK</sequence>
<dbReference type="SUPFAM" id="SSF56317">
    <property type="entry name" value="Carbon-nitrogen hydrolase"/>
    <property type="match status" value="1"/>
</dbReference>
<protein>
    <recommendedName>
        <fullName evidence="5">Omega-amidase YafV</fullName>
        <ecNumber evidence="3">3.5.1.3</ecNumber>
    </recommendedName>
</protein>
<evidence type="ECO:0000256" key="4">
    <source>
        <dbReference type="ARBA" id="ARBA00052904"/>
    </source>
</evidence>
<evidence type="ECO:0000313" key="7">
    <source>
        <dbReference type="EMBL" id="MBB6095765.1"/>
    </source>
</evidence>
<gene>
    <name evidence="7" type="ORF">HNQ60_004656</name>
</gene>
<dbReference type="GO" id="GO:0050152">
    <property type="term" value="F:omega-amidase activity"/>
    <property type="evidence" value="ECO:0007669"/>
    <property type="project" value="UniProtKB-EC"/>
</dbReference>
<dbReference type="AlphaFoldDB" id="A0A841HVC1"/>
<dbReference type="GO" id="GO:0106008">
    <property type="term" value="F:2-oxoglutaramate amidase activity"/>
    <property type="evidence" value="ECO:0007669"/>
    <property type="project" value="TreeGrafter"/>
</dbReference>
<dbReference type="Proteomes" id="UP000588068">
    <property type="component" value="Unassembled WGS sequence"/>
</dbReference>
<evidence type="ECO:0000259" key="6">
    <source>
        <dbReference type="PROSITE" id="PS50263"/>
    </source>
</evidence>
<reference evidence="7 8" key="1">
    <citation type="submission" date="2020-08" db="EMBL/GenBank/DDBJ databases">
        <title>Genomic Encyclopedia of Type Strains, Phase IV (KMG-IV): sequencing the most valuable type-strain genomes for metagenomic binning, comparative biology and taxonomic classification.</title>
        <authorList>
            <person name="Goeker M."/>
        </authorList>
    </citation>
    <scope>NUCLEOTIDE SEQUENCE [LARGE SCALE GENOMIC DNA]</scope>
    <source>
        <strain evidence="7 8">DSM 26723</strain>
    </source>
</reference>
<comment type="catalytic activity">
    <reaction evidence="4">
        <text>a monoamide of a dicarboxylate + H2O = a dicarboxylate + NH4(+)</text>
        <dbReference type="Rhea" id="RHEA:11716"/>
        <dbReference type="ChEBI" id="CHEBI:15377"/>
        <dbReference type="ChEBI" id="CHEBI:28938"/>
        <dbReference type="ChEBI" id="CHEBI:28965"/>
        <dbReference type="ChEBI" id="CHEBI:77450"/>
        <dbReference type="EC" id="3.5.1.3"/>
    </reaction>
</comment>
<dbReference type="PANTHER" id="PTHR47799">
    <property type="entry name" value="OMEGA-AMIDASE YAFV"/>
    <property type="match status" value="1"/>
</dbReference>
<keyword evidence="2 7" id="KW-0378">Hydrolase</keyword>
<dbReference type="RefSeq" id="WP_184335158.1">
    <property type="nucleotide sequence ID" value="NZ_JACHHZ010000006.1"/>
</dbReference>
<dbReference type="PROSITE" id="PS50263">
    <property type="entry name" value="CN_HYDROLASE"/>
    <property type="match status" value="1"/>
</dbReference>
<accession>A0A841HVC1</accession>
<evidence type="ECO:0000256" key="1">
    <source>
        <dbReference type="ARBA" id="ARBA00010613"/>
    </source>
</evidence>
<dbReference type="EMBL" id="JACHHZ010000006">
    <property type="protein sequence ID" value="MBB6095765.1"/>
    <property type="molecule type" value="Genomic_DNA"/>
</dbReference>
<feature type="domain" description="CN hydrolase" evidence="6">
    <location>
        <begin position="6"/>
        <end position="239"/>
    </location>
</feature>
<dbReference type="InterPro" id="IPR003010">
    <property type="entry name" value="C-N_Hydrolase"/>
</dbReference>
<dbReference type="EC" id="3.5.1.3" evidence="3"/>
<keyword evidence="8" id="KW-1185">Reference proteome</keyword>
<dbReference type="FunFam" id="3.60.110.10:FF:000004">
    <property type="entry name" value="Carbon-nitrogen hydrolase"/>
    <property type="match status" value="1"/>
</dbReference>
<dbReference type="CDD" id="cd07575">
    <property type="entry name" value="Xc-1258_like"/>
    <property type="match status" value="1"/>
</dbReference>
<dbReference type="NCBIfam" id="NF007757">
    <property type="entry name" value="PRK10438.1"/>
    <property type="match status" value="1"/>
</dbReference>
<evidence type="ECO:0000256" key="2">
    <source>
        <dbReference type="ARBA" id="ARBA00022801"/>
    </source>
</evidence>
<dbReference type="Gene3D" id="3.60.110.10">
    <property type="entry name" value="Carbon-nitrogen hydrolase"/>
    <property type="match status" value="1"/>
</dbReference>
<dbReference type="PANTHER" id="PTHR47799:SF1">
    <property type="entry name" value="OMEGA-AMIDASE YAFV"/>
    <property type="match status" value="1"/>
</dbReference>
<name>A0A841HVC1_9GAMM</name>
<evidence type="ECO:0000256" key="3">
    <source>
        <dbReference type="ARBA" id="ARBA00039118"/>
    </source>
</evidence>
<proteinExistence type="inferred from homology"/>
<comment type="similarity">
    <text evidence="1">Belongs to the carbon-nitrogen hydrolase superfamily. NIT1/NIT2 family.</text>
</comment>
<evidence type="ECO:0000256" key="5">
    <source>
        <dbReference type="ARBA" id="ARBA00072139"/>
    </source>
</evidence>
<dbReference type="InterPro" id="IPR036526">
    <property type="entry name" value="C-N_Hydrolase_sf"/>
</dbReference>
<dbReference type="Pfam" id="PF00795">
    <property type="entry name" value="CN_hydrolase"/>
    <property type="match status" value="1"/>
</dbReference>